<feature type="domain" description="CBS" evidence="7">
    <location>
        <begin position="492"/>
        <end position="549"/>
    </location>
</feature>
<evidence type="ECO:0000256" key="6">
    <source>
        <dbReference type="SAM" id="Phobius"/>
    </source>
</evidence>
<evidence type="ECO:0000256" key="4">
    <source>
        <dbReference type="ARBA" id="ARBA00023136"/>
    </source>
</evidence>
<feature type="transmembrane region" description="Helical" evidence="6">
    <location>
        <begin position="132"/>
        <end position="155"/>
    </location>
</feature>
<accession>A0A2G6E8L1</accession>
<evidence type="ECO:0000259" key="7">
    <source>
        <dbReference type="PROSITE" id="PS51371"/>
    </source>
</evidence>
<keyword evidence="5" id="KW-0129">CBS domain</keyword>
<dbReference type="Pfam" id="PF00999">
    <property type="entry name" value="Na_H_Exchanger"/>
    <property type="match status" value="1"/>
</dbReference>
<feature type="transmembrane region" description="Helical" evidence="6">
    <location>
        <begin position="99"/>
        <end position="126"/>
    </location>
</feature>
<dbReference type="PANTHER" id="PTHR43021:SF2">
    <property type="entry name" value="CATION_H+ EXCHANGER DOMAIN-CONTAINING PROTEIN"/>
    <property type="match status" value="1"/>
</dbReference>
<feature type="transmembrane region" description="Helical" evidence="6">
    <location>
        <begin position="71"/>
        <end position="87"/>
    </location>
</feature>
<dbReference type="Gene3D" id="1.20.1530.20">
    <property type="match status" value="1"/>
</dbReference>
<organism evidence="8 9">
    <name type="scientific">candidate division KSB3 bacterium</name>
    <dbReference type="NCBI Taxonomy" id="2044937"/>
    <lineage>
        <taxon>Bacteria</taxon>
        <taxon>candidate division KSB3</taxon>
    </lineage>
</organism>
<evidence type="ECO:0000313" key="8">
    <source>
        <dbReference type="EMBL" id="PID58098.1"/>
    </source>
</evidence>
<dbReference type="Proteomes" id="UP000229740">
    <property type="component" value="Unassembled WGS sequence"/>
</dbReference>
<dbReference type="Pfam" id="PF00571">
    <property type="entry name" value="CBS"/>
    <property type="match status" value="2"/>
</dbReference>
<proteinExistence type="predicted"/>
<comment type="caution">
    <text evidence="8">The sequence shown here is derived from an EMBL/GenBank/DDBJ whole genome shotgun (WGS) entry which is preliminary data.</text>
</comment>
<feature type="transmembrane region" description="Helical" evidence="6">
    <location>
        <begin position="379"/>
        <end position="398"/>
    </location>
</feature>
<feature type="transmembrane region" description="Helical" evidence="6">
    <location>
        <begin position="284"/>
        <end position="302"/>
    </location>
</feature>
<comment type="subcellular location">
    <subcellularLocation>
        <location evidence="1">Membrane</location>
        <topology evidence="1">Multi-pass membrane protein</topology>
    </subcellularLocation>
</comment>
<dbReference type="InterPro" id="IPR006153">
    <property type="entry name" value="Cation/H_exchanger_TM"/>
</dbReference>
<protein>
    <submittedName>
        <fullName evidence="8">Sodium:proton exchanger</fullName>
    </submittedName>
</protein>
<sequence>MFDELSIQFSAVHINMLFLLGLALFGGTIGGRLFQKFKIPQVVGYISIGIILGRTGIHIVSLRTIENLQPFNYFALGLIGFMIGGELKTKIFVKYGKQFLTILLFEGLTAFLIVTALAGVAGMAFFPPNAAWALALLLGAIASATAPAATTDVLWEYKTKGPLTTTILGIVALDDGLALMLFALATSIAGSLTGQSVEGGMLILTPMYEILGAIVIGGVSGFVLSKLLRYYSEEDRVLAFAIGTVLFVLGVSLVLTLDMLLAAMTLGAVVTNAAPRKSQDVFKIVGRVTPPIYVLFFVLVGAKLNVNNMPAYMILLALLYLLGRTGGKMVGAYLGAKFSHAPRPVRLYLPLCLFSQAGVAIGLSILAGQRFAGDVGNTIVLIVTATTFIVQIIGPPFVKLAVQKAGEVGLNITEDDLIATLKVADIMDRAVPTIPEDMPLHQITQTFSEHNNLYFPVVNQDNTLAGIITVDTIKNTLMHSELNQFLVAIDVMETIPATAHPNTPMENVKALLKQYKLEYLPIVTDENTLEGFLEARAIDRLISRKFLELQAEAL</sequence>
<evidence type="ECO:0000256" key="5">
    <source>
        <dbReference type="PROSITE-ProRule" id="PRU00703"/>
    </source>
</evidence>
<dbReference type="AlphaFoldDB" id="A0A2G6E8L1"/>
<feature type="transmembrane region" description="Helical" evidence="6">
    <location>
        <begin position="201"/>
        <end position="225"/>
    </location>
</feature>
<gene>
    <name evidence="8" type="ORF">CSB45_05260</name>
</gene>
<dbReference type="PROSITE" id="PS51371">
    <property type="entry name" value="CBS"/>
    <property type="match status" value="2"/>
</dbReference>
<feature type="transmembrane region" description="Helical" evidence="6">
    <location>
        <begin position="42"/>
        <end position="65"/>
    </location>
</feature>
<dbReference type="GO" id="GO:1902600">
    <property type="term" value="P:proton transmembrane transport"/>
    <property type="evidence" value="ECO:0007669"/>
    <property type="project" value="InterPro"/>
</dbReference>
<evidence type="ECO:0000256" key="3">
    <source>
        <dbReference type="ARBA" id="ARBA00022989"/>
    </source>
</evidence>
<dbReference type="Gene3D" id="3.10.580.10">
    <property type="entry name" value="CBS-domain"/>
    <property type="match status" value="2"/>
</dbReference>
<evidence type="ECO:0000313" key="9">
    <source>
        <dbReference type="Proteomes" id="UP000229740"/>
    </source>
</evidence>
<dbReference type="InterPro" id="IPR000644">
    <property type="entry name" value="CBS_dom"/>
</dbReference>
<dbReference type="GO" id="GO:0015297">
    <property type="term" value="F:antiporter activity"/>
    <property type="evidence" value="ECO:0007669"/>
    <property type="project" value="InterPro"/>
</dbReference>
<dbReference type="SUPFAM" id="SSF54631">
    <property type="entry name" value="CBS-domain pair"/>
    <property type="match status" value="1"/>
</dbReference>
<feature type="transmembrane region" description="Helical" evidence="6">
    <location>
        <begin position="237"/>
        <end position="264"/>
    </location>
</feature>
<feature type="transmembrane region" description="Helical" evidence="6">
    <location>
        <begin position="12"/>
        <end position="30"/>
    </location>
</feature>
<dbReference type="SMART" id="SM00116">
    <property type="entry name" value="CBS"/>
    <property type="match status" value="2"/>
</dbReference>
<keyword evidence="3 6" id="KW-1133">Transmembrane helix</keyword>
<dbReference type="InterPro" id="IPR038770">
    <property type="entry name" value="Na+/solute_symporter_sf"/>
</dbReference>
<feature type="domain" description="CBS" evidence="7">
    <location>
        <begin position="427"/>
        <end position="485"/>
    </location>
</feature>
<dbReference type="EMBL" id="PDPS01000024">
    <property type="protein sequence ID" value="PID58098.1"/>
    <property type="molecule type" value="Genomic_DNA"/>
</dbReference>
<keyword evidence="4 6" id="KW-0472">Membrane</keyword>
<reference evidence="8 9" key="1">
    <citation type="submission" date="2017-10" db="EMBL/GenBank/DDBJ databases">
        <title>Novel microbial diversity and functional potential in the marine mammal oral microbiome.</title>
        <authorList>
            <person name="Dudek N.K."/>
            <person name="Sun C.L."/>
            <person name="Burstein D."/>
            <person name="Kantor R.S."/>
            <person name="Aliaga Goltsman D.S."/>
            <person name="Bik E.M."/>
            <person name="Thomas B.C."/>
            <person name="Banfield J.F."/>
            <person name="Relman D.A."/>
        </authorList>
    </citation>
    <scope>NUCLEOTIDE SEQUENCE [LARGE SCALE GENOMIC DNA]</scope>
    <source>
        <strain evidence="8">DOLZORAL124_49_17</strain>
    </source>
</reference>
<keyword evidence="2 6" id="KW-0812">Transmembrane</keyword>
<feature type="transmembrane region" description="Helical" evidence="6">
    <location>
        <begin position="309"/>
        <end position="327"/>
    </location>
</feature>
<evidence type="ECO:0000256" key="2">
    <source>
        <dbReference type="ARBA" id="ARBA00022692"/>
    </source>
</evidence>
<dbReference type="PANTHER" id="PTHR43021">
    <property type="entry name" value="NA(+)/H(+) ANTIPORTER-RELATED"/>
    <property type="match status" value="1"/>
</dbReference>
<dbReference type="GO" id="GO:0016020">
    <property type="term" value="C:membrane"/>
    <property type="evidence" value="ECO:0007669"/>
    <property type="project" value="UniProtKB-SubCell"/>
</dbReference>
<feature type="transmembrane region" description="Helical" evidence="6">
    <location>
        <begin position="167"/>
        <end position="189"/>
    </location>
</feature>
<name>A0A2G6E8L1_9BACT</name>
<evidence type="ECO:0000256" key="1">
    <source>
        <dbReference type="ARBA" id="ARBA00004141"/>
    </source>
</evidence>
<dbReference type="InterPro" id="IPR046342">
    <property type="entry name" value="CBS_dom_sf"/>
</dbReference>
<feature type="transmembrane region" description="Helical" evidence="6">
    <location>
        <begin position="347"/>
        <end position="367"/>
    </location>
</feature>